<dbReference type="GO" id="GO:0005634">
    <property type="term" value="C:nucleus"/>
    <property type="evidence" value="ECO:0007669"/>
    <property type="project" value="TreeGrafter"/>
</dbReference>
<dbReference type="InterPro" id="IPR001858">
    <property type="entry name" value="Phosphatidylethanolamine-bd_CS"/>
</dbReference>
<dbReference type="Proteomes" id="UP001237642">
    <property type="component" value="Unassembled WGS sequence"/>
</dbReference>
<dbReference type="InterPro" id="IPR008914">
    <property type="entry name" value="PEBP"/>
</dbReference>
<dbReference type="GO" id="GO:0005737">
    <property type="term" value="C:cytoplasm"/>
    <property type="evidence" value="ECO:0007669"/>
    <property type="project" value="TreeGrafter"/>
</dbReference>
<organism evidence="2 3">
    <name type="scientific">Heracleum sosnowskyi</name>
    <dbReference type="NCBI Taxonomy" id="360622"/>
    <lineage>
        <taxon>Eukaryota</taxon>
        <taxon>Viridiplantae</taxon>
        <taxon>Streptophyta</taxon>
        <taxon>Embryophyta</taxon>
        <taxon>Tracheophyta</taxon>
        <taxon>Spermatophyta</taxon>
        <taxon>Magnoliopsida</taxon>
        <taxon>eudicotyledons</taxon>
        <taxon>Gunneridae</taxon>
        <taxon>Pentapetalae</taxon>
        <taxon>asterids</taxon>
        <taxon>campanulids</taxon>
        <taxon>Apiales</taxon>
        <taxon>Apiaceae</taxon>
        <taxon>Apioideae</taxon>
        <taxon>apioid superclade</taxon>
        <taxon>Tordylieae</taxon>
        <taxon>Tordyliinae</taxon>
        <taxon>Heracleum</taxon>
    </lineage>
</organism>
<reference evidence="2" key="2">
    <citation type="submission" date="2023-05" db="EMBL/GenBank/DDBJ databases">
        <authorList>
            <person name="Schelkunov M.I."/>
        </authorList>
    </citation>
    <scope>NUCLEOTIDE SEQUENCE</scope>
    <source>
        <strain evidence="2">Hsosn_3</strain>
        <tissue evidence="2">Leaf</tissue>
    </source>
</reference>
<dbReference type="AlphaFoldDB" id="A0AAD8IYY8"/>
<dbReference type="Pfam" id="PF01161">
    <property type="entry name" value="PBP"/>
    <property type="match status" value="1"/>
</dbReference>
<dbReference type="FunFam" id="3.90.280.10:FF:000001">
    <property type="entry name" value="Terminal flower 1"/>
    <property type="match status" value="1"/>
</dbReference>
<evidence type="ECO:0000313" key="3">
    <source>
        <dbReference type="Proteomes" id="UP001237642"/>
    </source>
</evidence>
<protein>
    <submittedName>
        <fullName evidence="2">Terminal flower 1</fullName>
    </submittedName>
</protein>
<evidence type="ECO:0000256" key="1">
    <source>
        <dbReference type="ARBA" id="ARBA00007091"/>
    </source>
</evidence>
<accession>A0AAD8IYY8</accession>
<dbReference type="Gene3D" id="3.90.280.10">
    <property type="entry name" value="PEBP-like"/>
    <property type="match status" value="1"/>
</dbReference>
<evidence type="ECO:0000313" key="2">
    <source>
        <dbReference type="EMBL" id="KAK1393538.1"/>
    </source>
</evidence>
<dbReference type="SUPFAM" id="SSF49777">
    <property type="entry name" value="PEBP-like"/>
    <property type="match status" value="1"/>
</dbReference>
<dbReference type="CDD" id="cd00866">
    <property type="entry name" value="PEBP_euk"/>
    <property type="match status" value="1"/>
</dbReference>
<dbReference type="InterPro" id="IPR036610">
    <property type="entry name" value="PEBP-like_sf"/>
</dbReference>
<proteinExistence type="inferred from homology"/>
<dbReference type="PROSITE" id="PS01220">
    <property type="entry name" value="PBP"/>
    <property type="match status" value="1"/>
</dbReference>
<dbReference type="GO" id="GO:0010228">
    <property type="term" value="P:vegetative to reproductive phase transition of meristem"/>
    <property type="evidence" value="ECO:0007669"/>
    <property type="project" value="TreeGrafter"/>
</dbReference>
<dbReference type="PANTHER" id="PTHR11362:SF13">
    <property type="entry name" value="PROTEIN TERMINAL FLOWER 1"/>
    <property type="match status" value="1"/>
</dbReference>
<dbReference type="PANTHER" id="PTHR11362">
    <property type="entry name" value="PHOSPHATIDYLETHANOLAMINE-BINDING PROTEIN"/>
    <property type="match status" value="1"/>
</dbReference>
<dbReference type="EMBL" id="JAUIZM010000003">
    <property type="protein sequence ID" value="KAK1393538.1"/>
    <property type="molecule type" value="Genomic_DNA"/>
</dbReference>
<dbReference type="InterPro" id="IPR035810">
    <property type="entry name" value="PEBP_euk"/>
</dbReference>
<comment type="caution">
    <text evidence="2">The sequence shown here is derived from an EMBL/GenBank/DDBJ whole genome shotgun (WGS) entry which is preliminary data.</text>
</comment>
<comment type="similarity">
    <text evidence="1">Belongs to the phosphatidylethanolamine-binding protein family.</text>
</comment>
<reference evidence="2" key="1">
    <citation type="submission" date="2023-02" db="EMBL/GenBank/DDBJ databases">
        <title>Genome of toxic invasive species Heracleum sosnowskyi carries increased number of genes despite the absence of recent whole-genome duplications.</title>
        <authorList>
            <person name="Schelkunov M."/>
            <person name="Shtratnikova V."/>
            <person name="Makarenko M."/>
            <person name="Klepikova A."/>
            <person name="Omelchenko D."/>
            <person name="Novikova G."/>
            <person name="Obukhova E."/>
            <person name="Bogdanov V."/>
            <person name="Penin A."/>
            <person name="Logacheva M."/>
        </authorList>
    </citation>
    <scope>NUCLEOTIDE SEQUENCE</scope>
    <source>
        <strain evidence="2">Hsosn_3</strain>
        <tissue evidence="2">Leaf</tissue>
    </source>
</reference>
<name>A0AAD8IYY8_9APIA</name>
<dbReference type="GO" id="GO:0009910">
    <property type="term" value="P:negative regulation of flower development"/>
    <property type="evidence" value="ECO:0007669"/>
    <property type="project" value="TreeGrafter"/>
</dbReference>
<keyword evidence="3" id="KW-1185">Reference proteome</keyword>
<sequence>MAREVEPLVVGRVIGDVLDQFIPSIKMSISYNNNKLVFNGHELYPSAVATKPRVEVHSGDLRTFFTLVLTDPDVPGPSDPYLREHLHWIVTDIPGTTDATFGTEVVSYEIPRPNIGIHRFVYILYKQSGRQTVNHLPFSRDNFNARSFAARNNLGLPVAAVFFNAQRETAARKR</sequence>
<gene>
    <name evidence="2" type="ORF">POM88_012594</name>
</gene>